<protein>
    <submittedName>
        <fullName evidence="1">Uncharacterized protein</fullName>
    </submittedName>
</protein>
<dbReference type="Proteomes" id="UP000597444">
    <property type="component" value="Unassembled WGS sequence"/>
</dbReference>
<organism evidence="1 2">
    <name type="scientific">Reticulibacter mediterranei</name>
    <dbReference type="NCBI Taxonomy" id="2778369"/>
    <lineage>
        <taxon>Bacteria</taxon>
        <taxon>Bacillati</taxon>
        <taxon>Chloroflexota</taxon>
        <taxon>Ktedonobacteria</taxon>
        <taxon>Ktedonobacterales</taxon>
        <taxon>Reticulibacteraceae</taxon>
        <taxon>Reticulibacter</taxon>
    </lineage>
</organism>
<comment type="caution">
    <text evidence="1">The sequence shown here is derived from an EMBL/GenBank/DDBJ whole genome shotgun (WGS) entry which is preliminary data.</text>
</comment>
<sequence length="60" mass="7014">MARYLRSYDRGNVRKYWLLPLSSPDHSSTCFPNQLDGKYSRRWERTLYGVDAQTGACGIR</sequence>
<dbReference type="EMBL" id="BNJK01000002">
    <property type="protein sequence ID" value="GHO99292.1"/>
    <property type="molecule type" value="Genomic_DNA"/>
</dbReference>
<name>A0A8J3N5H5_9CHLR</name>
<evidence type="ECO:0000313" key="1">
    <source>
        <dbReference type="EMBL" id="GHO99292.1"/>
    </source>
</evidence>
<keyword evidence="2" id="KW-1185">Reference proteome</keyword>
<reference evidence="1" key="1">
    <citation type="submission" date="2020-10" db="EMBL/GenBank/DDBJ databases">
        <title>Taxonomic study of unclassified bacteria belonging to the class Ktedonobacteria.</title>
        <authorList>
            <person name="Yabe S."/>
            <person name="Wang C.M."/>
            <person name="Zheng Y."/>
            <person name="Sakai Y."/>
            <person name="Cavaletti L."/>
            <person name="Monciardini P."/>
            <person name="Donadio S."/>
        </authorList>
    </citation>
    <scope>NUCLEOTIDE SEQUENCE</scope>
    <source>
        <strain evidence="1">ID150040</strain>
    </source>
</reference>
<accession>A0A8J3N5H5</accession>
<proteinExistence type="predicted"/>
<gene>
    <name evidence="1" type="ORF">KSF_093400</name>
</gene>
<dbReference type="AlphaFoldDB" id="A0A8J3N5H5"/>
<evidence type="ECO:0000313" key="2">
    <source>
        <dbReference type="Proteomes" id="UP000597444"/>
    </source>
</evidence>